<dbReference type="GO" id="GO:0004034">
    <property type="term" value="F:aldose 1-epimerase activity"/>
    <property type="evidence" value="ECO:0007669"/>
    <property type="project" value="UniProtKB-EC"/>
</dbReference>
<dbReference type="InterPro" id="IPR014718">
    <property type="entry name" value="GH-type_carb-bd"/>
</dbReference>
<dbReference type="InterPro" id="IPR015443">
    <property type="entry name" value="Aldose_1-epimerase"/>
</dbReference>
<name>A0A9X1ZST4_9FLAO</name>
<evidence type="ECO:0000313" key="14">
    <source>
        <dbReference type="Proteomes" id="UP001139521"/>
    </source>
</evidence>
<dbReference type="InterPro" id="IPR011013">
    <property type="entry name" value="Gal_mutarotase_sf_dom"/>
</dbReference>
<evidence type="ECO:0000256" key="3">
    <source>
        <dbReference type="ARBA" id="ARBA00006206"/>
    </source>
</evidence>
<keyword evidence="12" id="KW-0732">Signal</keyword>
<keyword evidence="14" id="KW-1185">Reference proteome</keyword>
<keyword evidence="7 8" id="KW-0119">Carbohydrate metabolism</keyword>
<evidence type="ECO:0000256" key="10">
    <source>
        <dbReference type="PIRSR" id="PIRSR005096-2"/>
    </source>
</evidence>
<dbReference type="InterPro" id="IPR008183">
    <property type="entry name" value="Aldose_1/G6P_1-epimerase"/>
</dbReference>
<comment type="caution">
    <text evidence="13">The sequence shown here is derived from an EMBL/GenBank/DDBJ whole genome shotgun (WGS) entry which is preliminary data.</text>
</comment>
<dbReference type="NCBIfam" id="NF008277">
    <property type="entry name" value="PRK11055.1"/>
    <property type="match status" value="1"/>
</dbReference>
<dbReference type="GO" id="GO:0033499">
    <property type="term" value="P:galactose catabolic process via UDP-galactose, Leloir pathway"/>
    <property type="evidence" value="ECO:0007669"/>
    <property type="project" value="TreeGrafter"/>
</dbReference>
<keyword evidence="5" id="KW-0106">Calcium</keyword>
<evidence type="ECO:0000256" key="9">
    <source>
        <dbReference type="PIRSR" id="PIRSR005096-1"/>
    </source>
</evidence>
<reference evidence="13" key="1">
    <citation type="submission" date="2022-01" db="EMBL/GenBank/DDBJ databases">
        <title>Genome sequencing of Zunongwangia sp. M21534 genome.</title>
        <authorList>
            <person name="Chen Y."/>
            <person name="Dong C."/>
            <person name="Shao Z."/>
        </authorList>
    </citation>
    <scope>NUCLEOTIDE SEQUENCE</scope>
    <source>
        <strain evidence="13">MCCC M21534</strain>
    </source>
</reference>
<evidence type="ECO:0000256" key="1">
    <source>
        <dbReference type="ARBA" id="ARBA00001913"/>
    </source>
</evidence>
<evidence type="ECO:0000256" key="6">
    <source>
        <dbReference type="ARBA" id="ARBA00023235"/>
    </source>
</evidence>
<evidence type="ECO:0000256" key="4">
    <source>
        <dbReference type="ARBA" id="ARBA00011245"/>
    </source>
</evidence>
<comment type="subunit">
    <text evidence="4">Monomer.</text>
</comment>
<dbReference type="PIRSF" id="PIRSF005096">
    <property type="entry name" value="GALM"/>
    <property type="match status" value="1"/>
</dbReference>
<comment type="similarity">
    <text evidence="3 8">Belongs to the aldose epimerase family.</text>
</comment>
<evidence type="ECO:0000256" key="7">
    <source>
        <dbReference type="ARBA" id="ARBA00023277"/>
    </source>
</evidence>
<gene>
    <name evidence="13" type="ORF">L1967_14335</name>
</gene>
<sequence length="401" mass="44712">MRNFKNIFLAILLILLVLACKEKNTETEKDNTKFKDYREASYGLEKEKFDTIIDGKEVKLYWIKNADIEVAFTNYGGRIVGLWVPDKNAKMTDVVVGMNSVSCFANATEPYFGATIGRVGNRIAKGKFTLNDEEYTIPTNNNGNTLHGGNKGFQYVVWDARQPDDKTLILTYTSPDMEEGFPGNLEVKVTYSVTDAQTIKMEYQATTDKATPVNLTNHAFFNLNGEGSGRILDHKVQIFAKQFTPVDEGLIPTGELKDVKGTPFDFTQSHSIGERIDTENDQLKNGGGYDHNFVLNKPANSTGSSNGNNDMKHAATFTGDQSGIVMDVYTQEPGVQFYSGNFMQSKNTFKSGAKDAYRTAFALETQHFPDAPNQENFPSIILEPGDTYHTISEYHFSTTNN</sequence>
<dbReference type="AlphaFoldDB" id="A0A9X1ZST4"/>
<dbReference type="PANTHER" id="PTHR10091:SF0">
    <property type="entry name" value="GALACTOSE MUTAROTASE"/>
    <property type="match status" value="1"/>
</dbReference>
<feature type="binding site" evidence="10">
    <location>
        <position position="290"/>
    </location>
    <ligand>
        <name>beta-D-galactose</name>
        <dbReference type="ChEBI" id="CHEBI:27667"/>
    </ligand>
</feature>
<proteinExistence type="inferred from homology"/>
<dbReference type="EMBL" id="JAKHSK010000021">
    <property type="protein sequence ID" value="MCL6219471.1"/>
    <property type="molecule type" value="Genomic_DNA"/>
</dbReference>
<comment type="cofactor">
    <cofactor evidence="1">
        <name>Ca(2+)</name>
        <dbReference type="ChEBI" id="CHEBI:29108"/>
    </cofactor>
</comment>
<feature type="binding site" evidence="11">
    <location>
        <begin position="121"/>
        <end position="122"/>
    </location>
    <ligand>
        <name>beta-D-galactose</name>
        <dbReference type="ChEBI" id="CHEBI:27667"/>
    </ligand>
</feature>
<comment type="catalytic activity">
    <reaction evidence="8">
        <text>alpha-D-glucose = beta-D-glucose</text>
        <dbReference type="Rhea" id="RHEA:10264"/>
        <dbReference type="ChEBI" id="CHEBI:15903"/>
        <dbReference type="ChEBI" id="CHEBI:17925"/>
        <dbReference type="EC" id="5.1.3.3"/>
    </reaction>
</comment>
<dbReference type="PROSITE" id="PS51257">
    <property type="entry name" value="PROKAR_LIPOPROTEIN"/>
    <property type="match status" value="1"/>
</dbReference>
<dbReference type="SUPFAM" id="SSF74650">
    <property type="entry name" value="Galactose mutarotase-like"/>
    <property type="match status" value="1"/>
</dbReference>
<feature type="chain" id="PRO_5040991669" description="Aldose 1-epimerase" evidence="12">
    <location>
        <begin position="20"/>
        <end position="401"/>
    </location>
</feature>
<protein>
    <recommendedName>
        <fullName evidence="8">Aldose 1-epimerase</fullName>
        <ecNumber evidence="8">5.1.3.3</ecNumber>
    </recommendedName>
</protein>
<feature type="signal peptide" evidence="12">
    <location>
        <begin position="1"/>
        <end position="19"/>
    </location>
</feature>
<feature type="active site" description="Proton donor" evidence="9">
    <location>
        <position position="218"/>
    </location>
</feature>
<dbReference type="EC" id="5.1.3.3" evidence="8"/>
<evidence type="ECO:0000256" key="5">
    <source>
        <dbReference type="ARBA" id="ARBA00022837"/>
    </source>
</evidence>
<evidence type="ECO:0000256" key="2">
    <source>
        <dbReference type="ARBA" id="ARBA00005028"/>
    </source>
</evidence>
<evidence type="ECO:0000313" key="13">
    <source>
        <dbReference type="EMBL" id="MCL6219471.1"/>
    </source>
</evidence>
<keyword evidence="6 8" id="KW-0413">Isomerase</keyword>
<evidence type="ECO:0000256" key="8">
    <source>
        <dbReference type="PIRNR" id="PIRNR005096"/>
    </source>
</evidence>
<dbReference type="PANTHER" id="PTHR10091">
    <property type="entry name" value="ALDOSE-1-EPIMERASE"/>
    <property type="match status" value="1"/>
</dbReference>
<dbReference type="GO" id="GO:0006006">
    <property type="term" value="P:glucose metabolic process"/>
    <property type="evidence" value="ECO:0007669"/>
    <property type="project" value="TreeGrafter"/>
</dbReference>
<dbReference type="GO" id="GO:0030246">
    <property type="term" value="F:carbohydrate binding"/>
    <property type="evidence" value="ECO:0007669"/>
    <property type="project" value="InterPro"/>
</dbReference>
<dbReference type="Proteomes" id="UP001139521">
    <property type="component" value="Unassembled WGS sequence"/>
</dbReference>
<comment type="pathway">
    <text evidence="2 8">Carbohydrate metabolism; hexose metabolism.</text>
</comment>
<organism evidence="13 14">
    <name type="scientific">Zunongwangia pacifica</name>
    <dbReference type="NCBI Taxonomy" id="2911062"/>
    <lineage>
        <taxon>Bacteria</taxon>
        <taxon>Pseudomonadati</taxon>
        <taxon>Bacteroidota</taxon>
        <taxon>Flavobacteriia</taxon>
        <taxon>Flavobacteriales</taxon>
        <taxon>Flavobacteriaceae</taxon>
        <taxon>Zunongwangia</taxon>
    </lineage>
</organism>
<feature type="active site" description="Proton acceptor" evidence="9">
    <location>
        <position position="364"/>
    </location>
</feature>
<dbReference type="InterPro" id="IPR047215">
    <property type="entry name" value="Galactose_mutarotase-like"/>
</dbReference>
<dbReference type="Gene3D" id="2.70.98.10">
    <property type="match status" value="1"/>
</dbReference>
<dbReference type="Pfam" id="PF01263">
    <property type="entry name" value="Aldose_epim"/>
    <property type="match status" value="1"/>
</dbReference>
<evidence type="ECO:0000256" key="11">
    <source>
        <dbReference type="PIRSR" id="PIRSR005096-3"/>
    </source>
</evidence>
<dbReference type="CDD" id="cd09019">
    <property type="entry name" value="galactose_mutarotase_like"/>
    <property type="match status" value="1"/>
</dbReference>
<accession>A0A9X1ZST4</accession>
<dbReference type="RefSeq" id="WP_249602191.1">
    <property type="nucleotide sequence ID" value="NZ_JAKHSK010000021.1"/>
</dbReference>
<evidence type="ECO:0000256" key="12">
    <source>
        <dbReference type="SAM" id="SignalP"/>
    </source>
</evidence>